<sequence length="86" mass="9825">MEVQFISNRPKIKFSELPVGTLFTYPLEDDDLEQGLYVKVDAEQVITVKSIRMAAGRENEPAKVGFRFKEKPDNEVLLIKSLQVNL</sequence>
<organism evidence="1 2">
    <name type="scientific">Stenotrophomonas phage Philippe</name>
    <dbReference type="NCBI Taxonomy" id="2859655"/>
    <lineage>
        <taxon>Viruses</taxon>
        <taxon>Duplodnaviria</taxon>
        <taxon>Heunggongvirae</taxon>
        <taxon>Uroviricota</taxon>
        <taxon>Caudoviricetes</taxon>
        <taxon>Schitoviridae</taxon>
        <taxon>Philippevirus</taxon>
        <taxon>Philippevirus philippe</taxon>
    </lineage>
</organism>
<accession>A0AAE8BIF6</accession>
<evidence type="ECO:0000313" key="2">
    <source>
        <dbReference type="Proteomes" id="UP000827261"/>
    </source>
</evidence>
<evidence type="ECO:0000313" key="1">
    <source>
        <dbReference type="EMBL" id="QYW02217.1"/>
    </source>
</evidence>
<proteinExistence type="predicted"/>
<protein>
    <submittedName>
        <fullName evidence="1">Uncharacterized protein</fullName>
    </submittedName>
</protein>
<name>A0AAE8BIF6_9CAUD</name>
<keyword evidence="2" id="KW-1185">Reference proteome</keyword>
<reference evidence="1" key="1">
    <citation type="submission" date="2021-06" db="EMBL/GenBank/DDBJ databases">
        <title>Complete genome sequence of Stenotrophomonas maltophilia phage Philippe.</title>
        <authorList>
            <person name="Vallavanatt I."/>
            <person name="Bartz M."/>
            <person name="Clark J."/>
            <person name="Burrowes B."/>
            <person name="Liu M."/>
            <person name="Gill J."/>
        </authorList>
    </citation>
    <scope>NUCLEOTIDE SEQUENCE</scope>
</reference>
<dbReference type="Proteomes" id="UP000827261">
    <property type="component" value="Segment"/>
</dbReference>
<dbReference type="EMBL" id="MZ326861">
    <property type="protein sequence ID" value="QYW02217.1"/>
    <property type="molecule type" value="Genomic_DNA"/>
</dbReference>
<gene>
    <name evidence="1" type="ORF">CPT_Philippe_018</name>
</gene>